<reference evidence="3" key="1">
    <citation type="journal article" date="2020" name="MBio">
        <title>Horizontal gene transfer to a defensive symbiont with a reduced genome amongst a multipartite beetle microbiome.</title>
        <authorList>
            <person name="Waterworth S.C."/>
            <person name="Florez L.V."/>
            <person name="Rees E.R."/>
            <person name="Hertweck C."/>
            <person name="Kaltenpoth M."/>
            <person name="Kwan J.C."/>
        </authorList>
    </citation>
    <scope>NUCLEOTIDE SEQUENCE [LARGE SCALE GENOMIC DNA]</scope>
</reference>
<feature type="compositionally biased region" description="Basic and acidic residues" evidence="1">
    <location>
        <begin position="72"/>
        <end position="87"/>
    </location>
</feature>
<evidence type="ECO:0000313" key="2">
    <source>
        <dbReference type="EMBL" id="KAF1014954.1"/>
    </source>
</evidence>
<feature type="compositionally biased region" description="Basic residues" evidence="1">
    <location>
        <begin position="260"/>
        <end position="289"/>
    </location>
</feature>
<gene>
    <name evidence="2" type="ORF">GAK31_02441</name>
</gene>
<evidence type="ECO:0000256" key="1">
    <source>
        <dbReference type="SAM" id="MobiDB-lite"/>
    </source>
</evidence>
<accession>A0A7V8FGA9</accession>
<feature type="compositionally biased region" description="Low complexity" evidence="1">
    <location>
        <begin position="89"/>
        <end position="119"/>
    </location>
</feature>
<feature type="compositionally biased region" description="Basic and acidic residues" evidence="1">
    <location>
        <begin position="245"/>
        <end position="259"/>
    </location>
</feature>
<feature type="region of interest" description="Disordered" evidence="1">
    <location>
        <begin position="1"/>
        <end position="147"/>
    </location>
</feature>
<evidence type="ECO:0000313" key="3">
    <source>
        <dbReference type="Proteomes" id="UP000487117"/>
    </source>
</evidence>
<dbReference type="AlphaFoldDB" id="A0A7V8FGA9"/>
<name>A0A7V8FGA9_STEMA</name>
<sequence>MAVAPHGNCMTFLQGPLHDPSRSHGPAPPPPRPAGRLSVRRPARAGPAGIAGRRHPRGRRSARPGTEQPGPADRHPAAVPRRGDRRPARPGIGRPPAATRRPAAAAGRPAAAAGRAQPRCVRDPSRGHGRCSHHHGPAARRRCAHRAGARHRVGLHRAHAAGRNGHAQHHHRTDPRRHRTAAGTRFGRVTAAVGAGAGIRTGAREDVQLRQDPAWPRHPVHGRWRAAVHAAARWLARFAHHRSGHDRTHRDHPRCERAAGHRWHRRHRQHHHPRRAKRARRVPARHRPVHHDGRARPQ</sequence>
<dbReference type="Proteomes" id="UP000487117">
    <property type="component" value="Unassembled WGS sequence"/>
</dbReference>
<feature type="region of interest" description="Disordered" evidence="1">
    <location>
        <begin position="244"/>
        <end position="298"/>
    </location>
</feature>
<proteinExistence type="predicted"/>
<feature type="region of interest" description="Disordered" evidence="1">
    <location>
        <begin position="160"/>
        <end position="179"/>
    </location>
</feature>
<feature type="compositionally biased region" description="Basic residues" evidence="1">
    <location>
        <begin position="52"/>
        <end position="62"/>
    </location>
</feature>
<feature type="compositionally biased region" description="Basic residues" evidence="1">
    <location>
        <begin position="127"/>
        <end position="147"/>
    </location>
</feature>
<comment type="caution">
    <text evidence="2">The sequence shown here is derived from an EMBL/GenBank/DDBJ whole genome shotgun (WGS) entry which is preliminary data.</text>
</comment>
<dbReference type="EMBL" id="WNDS01000003">
    <property type="protein sequence ID" value="KAF1014954.1"/>
    <property type="molecule type" value="Genomic_DNA"/>
</dbReference>
<protein>
    <submittedName>
        <fullName evidence="2">Uncharacterized protein</fullName>
    </submittedName>
</protein>
<organism evidence="2 3">
    <name type="scientific">Stenotrophomonas maltophilia</name>
    <name type="common">Pseudomonas maltophilia</name>
    <name type="synonym">Xanthomonas maltophilia</name>
    <dbReference type="NCBI Taxonomy" id="40324"/>
    <lineage>
        <taxon>Bacteria</taxon>
        <taxon>Pseudomonadati</taxon>
        <taxon>Pseudomonadota</taxon>
        <taxon>Gammaproteobacteria</taxon>
        <taxon>Lysobacterales</taxon>
        <taxon>Lysobacteraceae</taxon>
        <taxon>Stenotrophomonas</taxon>
        <taxon>Stenotrophomonas maltophilia group</taxon>
    </lineage>
</organism>